<dbReference type="EMBL" id="JAATIQ010000049">
    <property type="protein sequence ID" value="KAF4393259.1"/>
    <property type="molecule type" value="Genomic_DNA"/>
</dbReference>
<dbReference type="InterPro" id="IPR001810">
    <property type="entry name" value="F-box_dom"/>
</dbReference>
<evidence type="ECO:0000259" key="3">
    <source>
        <dbReference type="Pfam" id="PF24750"/>
    </source>
</evidence>
<evidence type="ECO:0000256" key="1">
    <source>
        <dbReference type="SAM" id="MobiDB-lite"/>
    </source>
</evidence>
<evidence type="ECO:0000259" key="2">
    <source>
        <dbReference type="Pfam" id="PF12937"/>
    </source>
</evidence>
<organism evidence="4 5">
    <name type="scientific">Cannabis sativa</name>
    <name type="common">Hemp</name>
    <name type="synonym">Marijuana</name>
    <dbReference type="NCBI Taxonomy" id="3483"/>
    <lineage>
        <taxon>Eukaryota</taxon>
        <taxon>Viridiplantae</taxon>
        <taxon>Streptophyta</taxon>
        <taxon>Embryophyta</taxon>
        <taxon>Tracheophyta</taxon>
        <taxon>Spermatophyta</taxon>
        <taxon>Magnoliopsida</taxon>
        <taxon>eudicotyledons</taxon>
        <taxon>Gunneridae</taxon>
        <taxon>Pentapetalae</taxon>
        <taxon>rosids</taxon>
        <taxon>fabids</taxon>
        <taxon>Rosales</taxon>
        <taxon>Cannabaceae</taxon>
        <taxon>Cannabis</taxon>
    </lineage>
</organism>
<gene>
    <name evidence="4" type="ORF">G4B88_001993</name>
</gene>
<protein>
    <recommendedName>
        <fullName evidence="6">F-box domain-containing protein</fullName>
    </recommendedName>
</protein>
<dbReference type="PANTHER" id="PTHR35546:SF130">
    <property type="entry name" value="EXPRESSED PROTEIN"/>
    <property type="match status" value="1"/>
</dbReference>
<name>A0A7J6HFF4_CANSA</name>
<evidence type="ECO:0000313" key="5">
    <source>
        <dbReference type="Proteomes" id="UP000583929"/>
    </source>
</evidence>
<dbReference type="InterPro" id="IPR036047">
    <property type="entry name" value="F-box-like_dom_sf"/>
</dbReference>
<dbReference type="SUPFAM" id="SSF81383">
    <property type="entry name" value="F-box domain"/>
    <property type="match status" value="1"/>
</dbReference>
<dbReference type="PANTHER" id="PTHR35546">
    <property type="entry name" value="F-BOX PROTEIN INTERACTION DOMAIN PROTEIN-RELATED"/>
    <property type="match status" value="1"/>
</dbReference>
<feature type="domain" description="F-box protein At3g26010-like beta-propeller" evidence="3">
    <location>
        <begin position="150"/>
        <end position="401"/>
    </location>
</feature>
<dbReference type="Proteomes" id="UP000583929">
    <property type="component" value="Unassembled WGS sequence"/>
</dbReference>
<dbReference type="InterPro" id="IPR056592">
    <property type="entry name" value="Beta-prop_At3g26010-like"/>
</dbReference>
<keyword evidence="5" id="KW-1185">Reference proteome</keyword>
<reference evidence="4 5" key="1">
    <citation type="journal article" date="2020" name="bioRxiv">
        <title>Sequence and annotation of 42 cannabis genomes reveals extensive copy number variation in cannabinoid synthesis and pathogen resistance genes.</title>
        <authorList>
            <person name="Mckernan K.J."/>
            <person name="Helbert Y."/>
            <person name="Kane L.T."/>
            <person name="Ebling H."/>
            <person name="Zhang L."/>
            <person name="Liu B."/>
            <person name="Eaton Z."/>
            <person name="Mclaughlin S."/>
            <person name="Kingan S."/>
            <person name="Baybayan P."/>
            <person name="Concepcion G."/>
            <person name="Jordan M."/>
            <person name="Riva A."/>
            <person name="Barbazuk W."/>
            <person name="Harkins T."/>
        </authorList>
    </citation>
    <scope>NUCLEOTIDE SEQUENCE [LARGE SCALE GENOMIC DNA]</scope>
    <source>
        <strain evidence="5">cv. Jamaican Lion 4</strain>
        <tissue evidence="4">Leaf</tissue>
    </source>
</reference>
<dbReference type="Gene3D" id="1.20.1280.50">
    <property type="match status" value="1"/>
</dbReference>
<sequence length="443" mass="52785">MVRSSERIRRKKNTSEEKEADESAFRTIPEELVIQILIRLSDLRFLIQCTTVCKLWYSLITHDHQFIPNFVQFLNHTRRRQYDDNNYEIIMPYTILFRNSLYHDTNFYDLYSEESKIIHEDIVKIKNCYESDGTVRATYLDMLLVSGDLHSIYELYISNPLTKTWIPLPSHHVRRWLDCGFVAKPKIDRFDDNEQYNYKVVLFDKSYNNRIVRVMTFCSEIGEWSISSWLPYSLLWPNLVEYPKLEGSVASNNGIIYWLLKVGLNEVKGIFSCNPFKEEVDPKRFRFIEFPKICVETHRNKKVYRDRICIGIVKGQLRLSLIMNEGVSYFRLRIWELNNDDDEEELLWCLVHEVRLRKTTKLDRTFVHAFHPNNSDVIFLSRNYNLYTYQVREDKYKLDGRFPNAKNNSNFMKTCLPEYVRAFVLEHPPSSIPSPPNSSPWSI</sequence>
<dbReference type="Pfam" id="PF12937">
    <property type="entry name" value="F-box-like"/>
    <property type="match status" value="1"/>
</dbReference>
<feature type="region of interest" description="Disordered" evidence="1">
    <location>
        <begin position="1"/>
        <end position="22"/>
    </location>
</feature>
<evidence type="ECO:0008006" key="6">
    <source>
        <dbReference type="Google" id="ProtNLM"/>
    </source>
</evidence>
<evidence type="ECO:0000313" key="4">
    <source>
        <dbReference type="EMBL" id="KAF4393259.1"/>
    </source>
</evidence>
<feature type="domain" description="F-box" evidence="2">
    <location>
        <begin position="26"/>
        <end position="63"/>
    </location>
</feature>
<dbReference type="AlphaFoldDB" id="A0A7J6HFF4"/>
<dbReference type="Pfam" id="PF24750">
    <property type="entry name" value="b-prop_At3g26010-like"/>
    <property type="match status" value="1"/>
</dbReference>
<proteinExistence type="predicted"/>
<accession>A0A7J6HFF4</accession>
<comment type="caution">
    <text evidence="4">The sequence shown here is derived from an EMBL/GenBank/DDBJ whole genome shotgun (WGS) entry which is preliminary data.</text>
</comment>
<dbReference type="InterPro" id="IPR055290">
    <property type="entry name" value="At3g26010-like"/>
</dbReference>